<evidence type="ECO:0000313" key="3">
    <source>
        <dbReference type="Proteomes" id="UP000789405"/>
    </source>
</evidence>
<feature type="region of interest" description="Disordered" evidence="1">
    <location>
        <begin position="1"/>
        <end position="33"/>
    </location>
</feature>
<dbReference type="EMBL" id="CAJVPY010053304">
    <property type="protein sequence ID" value="CAG8815988.1"/>
    <property type="molecule type" value="Genomic_DNA"/>
</dbReference>
<organism evidence="2 3">
    <name type="scientific">Dentiscutata erythropus</name>
    <dbReference type="NCBI Taxonomy" id="1348616"/>
    <lineage>
        <taxon>Eukaryota</taxon>
        <taxon>Fungi</taxon>
        <taxon>Fungi incertae sedis</taxon>
        <taxon>Mucoromycota</taxon>
        <taxon>Glomeromycotina</taxon>
        <taxon>Glomeromycetes</taxon>
        <taxon>Diversisporales</taxon>
        <taxon>Gigasporaceae</taxon>
        <taxon>Dentiscutata</taxon>
    </lineage>
</organism>
<accession>A0A9N9P8S9</accession>
<feature type="compositionally biased region" description="Basic residues" evidence="1">
    <location>
        <begin position="1"/>
        <end position="12"/>
    </location>
</feature>
<keyword evidence="3" id="KW-1185">Reference proteome</keyword>
<evidence type="ECO:0000256" key="1">
    <source>
        <dbReference type="SAM" id="MobiDB-lite"/>
    </source>
</evidence>
<feature type="non-terminal residue" evidence="2">
    <location>
        <position position="1"/>
    </location>
</feature>
<dbReference type="Proteomes" id="UP000789405">
    <property type="component" value="Unassembled WGS sequence"/>
</dbReference>
<gene>
    <name evidence="2" type="ORF">DERYTH_LOCUS26206</name>
</gene>
<proteinExistence type="predicted"/>
<dbReference type="AlphaFoldDB" id="A0A9N9P8S9"/>
<reference evidence="2" key="1">
    <citation type="submission" date="2021-06" db="EMBL/GenBank/DDBJ databases">
        <authorList>
            <person name="Kallberg Y."/>
            <person name="Tangrot J."/>
            <person name="Rosling A."/>
        </authorList>
    </citation>
    <scope>NUCLEOTIDE SEQUENCE</scope>
    <source>
        <strain evidence="2">MA453B</strain>
    </source>
</reference>
<protein>
    <submittedName>
        <fullName evidence="2">21183_t:CDS:1</fullName>
    </submittedName>
</protein>
<sequence length="49" mass="5503">KAKAKRGSKHKLYASSDNKETHDAKRRKDKSGTRTFVVLAESVYPSEVP</sequence>
<name>A0A9N9P8S9_9GLOM</name>
<comment type="caution">
    <text evidence="2">The sequence shown here is derived from an EMBL/GenBank/DDBJ whole genome shotgun (WGS) entry which is preliminary data.</text>
</comment>
<evidence type="ECO:0000313" key="2">
    <source>
        <dbReference type="EMBL" id="CAG8815988.1"/>
    </source>
</evidence>